<dbReference type="GO" id="GO:0005737">
    <property type="term" value="C:cytoplasm"/>
    <property type="evidence" value="ECO:0007669"/>
    <property type="project" value="UniProtKB-ARBA"/>
</dbReference>
<evidence type="ECO:0000256" key="1">
    <source>
        <dbReference type="ARBA" id="ARBA00010835"/>
    </source>
</evidence>
<gene>
    <name evidence="6" type="primary">prfA</name>
    <name evidence="6" type="ORF">CARN1_1916</name>
</gene>
<evidence type="ECO:0000256" key="3">
    <source>
        <dbReference type="ARBA" id="ARBA00022917"/>
    </source>
</evidence>
<feature type="domain" description="Peptide chain release factor" evidence="5">
    <location>
        <begin position="70"/>
        <end position="184"/>
    </location>
</feature>
<dbReference type="InterPro" id="IPR005139">
    <property type="entry name" value="PCRF"/>
</dbReference>
<dbReference type="Gene3D" id="3.30.160.20">
    <property type="match status" value="1"/>
</dbReference>
<comment type="similarity">
    <text evidence="1">Belongs to the prokaryotic/mitochondrial release factor family.</text>
</comment>
<dbReference type="NCBIfam" id="NF001859">
    <property type="entry name" value="PRK00591.1"/>
    <property type="match status" value="1"/>
</dbReference>
<sequence length="372" mass="41959">MAELNHAMIERLRSAARRFDEIERELGNPSGAFDQARFAALSKERATLEPTVAAFRQRERIENELRDAESLARSAGEPELRALADEEIDSLRGQLGELEMTLQELMLPRDPDDDRDVFIEIRGGAGGDEAAIFAGDLARMYMRYAESHRMKVELLSESPSEAGGYKEIVFSIKGAGAYRRFKYESGVHRVQRVPQTESQGRVHTSTATVAVLPQIDDDVTVEIRPSDLQIDTYKSSGAGGQYVNKTESAIRITHVPTGVVVASQQERSQIQNREKAMQMLRSTLYERKRREQEEELGSIRRSQVGTGDRSEKIRTYNYPQDRITDHRVNENFGNLRSVLDGDMDRLVDALLQDERARLLAGSDTSVPNSQER</sequence>
<keyword evidence="3" id="KW-0648">Protein biosynthesis</keyword>
<feature type="region of interest" description="Disordered" evidence="4">
    <location>
        <begin position="289"/>
        <end position="311"/>
    </location>
</feature>
<name>E6PC46_9ZZZZ</name>
<dbReference type="InterPro" id="IPR050057">
    <property type="entry name" value="Prokaryotic/Mito_RF"/>
</dbReference>
<dbReference type="Pfam" id="PF00472">
    <property type="entry name" value="RF-1"/>
    <property type="match status" value="1"/>
</dbReference>
<dbReference type="PANTHER" id="PTHR43804">
    <property type="entry name" value="LD18447P"/>
    <property type="match status" value="1"/>
</dbReference>
<dbReference type="InterPro" id="IPR045853">
    <property type="entry name" value="Pep_chain_release_fac_I_sf"/>
</dbReference>
<dbReference type="FunFam" id="3.30.70.1660:FF:000002">
    <property type="entry name" value="Peptide chain release factor 1"/>
    <property type="match status" value="1"/>
</dbReference>
<dbReference type="NCBIfam" id="TIGR00019">
    <property type="entry name" value="prfA"/>
    <property type="match status" value="1"/>
</dbReference>
<dbReference type="HAMAP" id="MF_00093">
    <property type="entry name" value="Rel_fac_1"/>
    <property type="match status" value="1"/>
</dbReference>
<dbReference type="FunFam" id="3.30.160.20:FF:000004">
    <property type="entry name" value="Peptide chain release factor 1"/>
    <property type="match status" value="1"/>
</dbReference>
<accession>E6PC46</accession>
<protein>
    <submittedName>
        <fullName evidence="6">Peptide chain release factor 1 (RF-1)</fullName>
    </submittedName>
</protein>
<comment type="caution">
    <text evidence="6">The sequence shown here is derived from an EMBL/GenBank/DDBJ whole genome shotgun (WGS) entry which is preliminary data.</text>
</comment>
<organism evidence="6">
    <name type="scientific">mine drainage metagenome</name>
    <dbReference type="NCBI Taxonomy" id="410659"/>
    <lineage>
        <taxon>unclassified sequences</taxon>
        <taxon>metagenomes</taxon>
        <taxon>ecological metagenomes</taxon>
    </lineage>
</organism>
<dbReference type="SMART" id="SM00937">
    <property type="entry name" value="PCRF"/>
    <property type="match status" value="1"/>
</dbReference>
<dbReference type="InterPro" id="IPR000352">
    <property type="entry name" value="Pep_chain_release_fac_I"/>
</dbReference>
<dbReference type="SUPFAM" id="SSF75620">
    <property type="entry name" value="Release factor"/>
    <property type="match status" value="1"/>
</dbReference>
<dbReference type="InterPro" id="IPR004373">
    <property type="entry name" value="RF-1"/>
</dbReference>
<dbReference type="AlphaFoldDB" id="E6PC46"/>
<dbReference type="Gene3D" id="6.10.140.1950">
    <property type="match status" value="1"/>
</dbReference>
<dbReference type="EMBL" id="CABL01000001">
    <property type="protein sequence ID" value="CBH74029.1"/>
    <property type="molecule type" value="Genomic_DNA"/>
</dbReference>
<dbReference type="PANTHER" id="PTHR43804:SF7">
    <property type="entry name" value="LD18447P"/>
    <property type="match status" value="1"/>
</dbReference>
<dbReference type="GO" id="GO:0016149">
    <property type="term" value="F:translation release factor activity, codon specific"/>
    <property type="evidence" value="ECO:0007669"/>
    <property type="project" value="InterPro"/>
</dbReference>
<evidence type="ECO:0000259" key="5">
    <source>
        <dbReference type="SMART" id="SM00937"/>
    </source>
</evidence>
<reference evidence="6" key="1">
    <citation type="submission" date="2009-10" db="EMBL/GenBank/DDBJ databases">
        <title>Diversity of trophic interactions inside an arsenic-rich microbial ecosystem.</title>
        <authorList>
            <person name="Bertin P.N."/>
            <person name="Heinrich-Salmeron A."/>
            <person name="Pelletier E."/>
            <person name="Goulhen-Chollet F."/>
            <person name="Arsene-Ploetze F."/>
            <person name="Gallien S."/>
            <person name="Calteau A."/>
            <person name="Vallenet D."/>
            <person name="Casiot C."/>
            <person name="Chane-Woon-Ming B."/>
            <person name="Giloteaux L."/>
            <person name="Barakat M."/>
            <person name="Bonnefoy V."/>
            <person name="Bruneel O."/>
            <person name="Chandler M."/>
            <person name="Cleiss J."/>
            <person name="Duran R."/>
            <person name="Elbaz-Poulichet F."/>
            <person name="Fonknechten N."/>
            <person name="Lauga B."/>
            <person name="Mornico D."/>
            <person name="Ortet P."/>
            <person name="Schaeffer C."/>
            <person name="Siguier P."/>
            <person name="Alexander Thil Smith A."/>
            <person name="Van Dorsselaer A."/>
            <person name="Weissenbach J."/>
            <person name="Medigue C."/>
            <person name="Le Paslier D."/>
        </authorList>
    </citation>
    <scope>NUCLEOTIDE SEQUENCE</scope>
</reference>
<keyword evidence="2" id="KW-0488">Methylation</keyword>
<evidence type="ECO:0000256" key="4">
    <source>
        <dbReference type="SAM" id="MobiDB-lite"/>
    </source>
</evidence>
<dbReference type="Pfam" id="PF03462">
    <property type="entry name" value="PCRF"/>
    <property type="match status" value="1"/>
</dbReference>
<evidence type="ECO:0000313" key="6">
    <source>
        <dbReference type="EMBL" id="CBH74029.1"/>
    </source>
</evidence>
<proteinExistence type="inferred from homology"/>
<evidence type="ECO:0000256" key="2">
    <source>
        <dbReference type="ARBA" id="ARBA00022481"/>
    </source>
</evidence>
<dbReference type="Gene3D" id="3.30.70.1660">
    <property type="match status" value="1"/>
</dbReference>